<keyword evidence="3 5" id="KW-0808">Transferase</keyword>
<dbReference type="PANTHER" id="PTHR44942:SF4">
    <property type="entry name" value="METHYLTRANSFERASE TYPE 11 DOMAIN-CONTAINING PROTEIN"/>
    <property type="match status" value="1"/>
</dbReference>
<evidence type="ECO:0000256" key="1">
    <source>
        <dbReference type="ARBA" id="ARBA00008361"/>
    </source>
</evidence>
<dbReference type="InterPro" id="IPR013216">
    <property type="entry name" value="Methyltransf_11"/>
</dbReference>
<dbReference type="GO" id="GO:0008757">
    <property type="term" value="F:S-adenosylmethionine-dependent methyltransferase activity"/>
    <property type="evidence" value="ECO:0007669"/>
    <property type="project" value="InterPro"/>
</dbReference>
<feature type="domain" description="Methyltransferase type 11" evidence="4">
    <location>
        <begin position="43"/>
        <end position="135"/>
    </location>
</feature>
<keyword evidence="6" id="KW-1185">Reference proteome</keyword>
<protein>
    <submittedName>
        <fullName evidence="5">Putative methyltransferase YcgJ</fullName>
        <ecNumber evidence="5">2.1.1.-</ecNumber>
    </submittedName>
</protein>
<organism evidence="5 6">
    <name type="scientific">Methylomusa anaerophila</name>
    <dbReference type="NCBI Taxonomy" id="1930071"/>
    <lineage>
        <taxon>Bacteria</taxon>
        <taxon>Bacillati</taxon>
        <taxon>Bacillota</taxon>
        <taxon>Negativicutes</taxon>
        <taxon>Selenomonadales</taxon>
        <taxon>Sporomusaceae</taxon>
        <taxon>Methylomusa</taxon>
    </lineage>
</organism>
<gene>
    <name evidence="5" type="primary">ycgJ_2</name>
    <name evidence="5" type="ORF">MAMMFC1_00224</name>
</gene>
<dbReference type="PANTHER" id="PTHR44942">
    <property type="entry name" value="METHYLTRANSF_11 DOMAIN-CONTAINING PROTEIN"/>
    <property type="match status" value="1"/>
</dbReference>
<accession>A0A348AEU3</accession>
<dbReference type="Gene3D" id="3.40.50.150">
    <property type="entry name" value="Vaccinia Virus protein VP39"/>
    <property type="match status" value="1"/>
</dbReference>
<dbReference type="InterPro" id="IPR029063">
    <property type="entry name" value="SAM-dependent_MTases_sf"/>
</dbReference>
<keyword evidence="2 5" id="KW-0489">Methyltransferase</keyword>
<dbReference type="AlphaFoldDB" id="A0A348AEU3"/>
<evidence type="ECO:0000313" key="5">
    <source>
        <dbReference type="EMBL" id="BBB89591.1"/>
    </source>
</evidence>
<name>A0A348AEU3_9FIRM</name>
<dbReference type="EMBL" id="AP018449">
    <property type="protein sequence ID" value="BBB89591.1"/>
    <property type="molecule type" value="Genomic_DNA"/>
</dbReference>
<dbReference type="EC" id="2.1.1.-" evidence="5"/>
<dbReference type="KEGG" id="mana:MAMMFC1_00224"/>
<dbReference type="CDD" id="cd02440">
    <property type="entry name" value="AdoMet_MTases"/>
    <property type="match status" value="1"/>
</dbReference>
<evidence type="ECO:0000313" key="6">
    <source>
        <dbReference type="Proteomes" id="UP000276437"/>
    </source>
</evidence>
<dbReference type="Pfam" id="PF08241">
    <property type="entry name" value="Methyltransf_11"/>
    <property type="match status" value="1"/>
</dbReference>
<dbReference type="RefSeq" id="WP_158618596.1">
    <property type="nucleotide sequence ID" value="NZ_AP018449.1"/>
</dbReference>
<comment type="similarity">
    <text evidence="1">Belongs to the methyltransferase superfamily.</text>
</comment>
<dbReference type="GO" id="GO:0032259">
    <property type="term" value="P:methylation"/>
    <property type="evidence" value="ECO:0007669"/>
    <property type="project" value="UniProtKB-KW"/>
</dbReference>
<evidence type="ECO:0000256" key="2">
    <source>
        <dbReference type="ARBA" id="ARBA00022603"/>
    </source>
</evidence>
<sequence>MDSKMRFSGRVDNYVKYRPAYAREFIDYLVKDVGVSSGAVVADVGAGTGIFTKQLADKVKTIYAVEPNANMRAACIDYCQGYDSVLAVNGSAEDTALPDQSVDFITAAQAFHWFDADKTKKEFQRIVKPNGKVILVWNTRDSSNNFIKEHNELCSKLCPDYKGISENAEKCNAFFRKGQYDYRIFENNSILSLESYIGNTLSASYALNKKDKNFRTFIDSLTAVFEKYSINGKILLLNNTHSYVGEV</sequence>
<evidence type="ECO:0000256" key="3">
    <source>
        <dbReference type="ARBA" id="ARBA00022679"/>
    </source>
</evidence>
<dbReference type="InterPro" id="IPR051052">
    <property type="entry name" value="Diverse_substrate_MTase"/>
</dbReference>
<reference evidence="5 6" key="1">
    <citation type="journal article" date="2018" name="Int. J. Syst. Evol. Microbiol.">
        <title>Methylomusa anaerophila gen. nov., sp. nov., an anaerobic methanol-utilizing bacterium isolated from a microbial fuel cell.</title>
        <authorList>
            <person name="Amano N."/>
            <person name="Yamamuro A."/>
            <person name="Miyahara M."/>
            <person name="Kouzuma A."/>
            <person name="Abe T."/>
            <person name="Watanabe K."/>
        </authorList>
    </citation>
    <scope>NUCLEOTIDE SEQUENCE [LARGE SCALE GENOMIC DNA]</scope>
    <source>
        <strain evidence="5 6">MMFC1</strain>
    </source>
</reference>
<dbReference type="Proteomes" id="UP000276437">
    <property type="component" value="Chromosome"/>
</dbReference>
<evidence type="ECO:0000259" key="4">
    <source>
        <dbReference type="Pfam" id="PF08241"/>
    </source>
</evidence>
<dbReference type="OrthoDB" id="9797252at2"/>
<proteinExistence type="inferred from homology"/>
<dbReference type="SUPFAM" id="SSF53335">
    <property type="entry name" value="S-adenosyl-L-methionine-dependent methyltransferases"/>
    <property type="match status" value="1"/>
</dbReference>